<feature type="compositionally biased region" description="Acidic residues" evidence="2">
    <location>
        <begin position="297"/>
        <end position="306"/>
    </location>
</feature>
<feature type="compositionally biased region" description="Low complexity" evidence="2">
    <location>
        <begin position="218"/>
        <end position="230"/>
    </location>
</feature>
<feature type="coiled-coil region" evidence="1">
    <location>
        <begin position="427"/>
        <end position="454"/>
    </location>
</feature>
<keyword evidence="5" id="KW-1185">Reference proteome</keyword>
<name>A0A9W4P613_9EURO</name>
<evidence type="ECO:0000259" key="3">
    <source>
        <dbReference type="PROSITE" id="PS50097"/>
    </source>
</evidence>
<evidence type="ECO:0000313" key="4">
    <source>
        <dbReference type="EMBL" id="CAG8896478.1"/>
    </source>
</evidence>
<feature type="region of interest" description="Disordered" evidence="2">
    <location>
        <begin position="278"/>
        <end position="307"/>
    </location>
</feature>
<feature type="compositionally biased region" description="Acidic residues" evidence="2">
    <location>
        <begin position="183"/>
        <end position="209"/>
    </location>
</feature>
<dbReference type="PANTHER" id="PTHR47843">
    <property type="entry name" value="BTB DOMAIN-CONTAINING PROTEIN-RELATED"/>
    <property type="match status" value="1"/>
</dbReference>
<feature type="compositionally biased region" description="Basic and acidic residues" evidence="2">
    <location>
        <begin position="283"/>
        <end position="296"/>
    </location>
</feature>
<evidence type="ECO:0000256" key="1">
    <source>
        <dbReference type="SAM" id="Coils"/>
    </source>
</evidence>
<evidence type="ECO:0000256" key="2">
    <source>
        <dbReference type="SAM" id="MobiDB-lite"/>
    </source>
</evidence>
<proteinExistence type="predicted"/>
<dbReference type="OrthoDB" id="9997739at2759"/>
<dbReference type="Proteomes" id="UP001154252">
    <property type="component" value="Unassembled WGS sequence"/>
</dbReference>
<feature type="region of interest" description="Disordered" evidence="2">
    <location>
        <begin position="165"/>
        <end position="262"/>
    </location>
</feature>
<protein>
    <recommendedName>
        <fullName evidence="3">BTB domain-containing protein</fullName>
    </recommendedName>
</protein>
<keyword evidence="1" id="KW-0175">Coiled coil</keyword>
<dbReference type="AlphaFoldDB" id="A0A9W4P613"/>
<dbReference type="InterPro" id="IPR000210">
    <property type="entry name" value="BTB/POZ_dom"/>
</dbReference>
<accession>A0A9W4P613</accession>
<sequence length="472" mass="53094">MSQPSEPTYTLATGRPTFKIDWASLHCQKHLSTSWLVLSRGLFSGIPYLNVITLYPDPFNFLQGHLLSFSALPVLDFPTMSSDSNSSKSIFAKPPVKITVGSDDRVYYVHRGTLEIHPAFDARLKASTDEYEDAIDWSGFDEQTIDCVLRFLYTGGYQVPQATSVAVEEDEADAGEEARAQDGEEEQERQEQEEQEEVVGNPEEADEGNETPSPPESPQSQPSWPQSPTPIFRAHARSLSPVTESSIAPDLPPSHALSEYDLNDRPLTPLEYLYRVTPTTEHTSMRKVPDHEKQDQDQEEEPEQEAEGNNAAEIYLHAKIYSFAHQLDFAKLENFALSRLAQVLVALEETDKALFPYLVDAIRLIYRTTGTVDDARNLLSQFVALRYTTLVGEGLDELITEGGEFVVDLSHKLARKLTTIAMAFKRVEYLTHKNEELKAESAEKDKELKALREEVRHGPAHGFPAFTYQIRS</sequence>
<comment type="caution">
    <text evidence="4">The sequence shown here is derived from an EMBL/GenBank/DDBJ whole genome shotgun (WGS) entry which is preliminary data.</text>
</comment>
<evidence type="ECO:0000313" key="5">
    <source>
        <dbReference type="Proteomes" id="UP001154252"/>
    </source>
</evidence>
<dbReference type="PROSITE" id="PS50097">
    <property type="entry name" value="BTB"/>
    <property type="match status" value="1"/>
</dbReference>
<gene>
    <name evidence="4" type="ORF">PEGY_LOCUS4394</name>
</gene>
<dbReference type="EMBL" id="CAJVRC010000859">
    <property type="protein sequence ID" value="CAG8896478.1"/>
    <property type="molecule type" value="Genomic_DNA"/>
</dbReference>
<reference evidence="4" key="1">
    <citation type="submission" date="2021-07" db="EMBL/GenBank/DDBJ databases">
        <authorList>
            <person name="Branca A.L. A."/>
        </authorList>
    </citation>
    <scope>NUCLEOTIDE SEQUENCE</scope>
</reference>
<organism evidence="4 5">
    <name type="scientific">Penicillium egyptiacum</name>
    <dbReference type="NCBI Taxonomy" id="1303716"/>
    <lineage>
        <taxon>Eukaryota</taxon>
        <taxon>Fungi</taxon>
        <taxon>Dikarya</taxon>
        <taxon>Ascomycota</taxon>
        <taxon>Pezizomycotina</taxon>
        <taxon>Eurotiomycetes</taxon>
        <taxon>Eurotiomycetidae</taxon>
        <taxon>Eurotiales</taxon>
        <taxon>Aspergillaceae</taxon>
        <taxon>Penicillium</taxon>
    </lineage>
</organism>
<feature type="domain" description="BTB" evidence="3">
    <location>
        <begin position="94"/>
        <end position="161"/>
    </location>
</feature>